<dbReference type="Proteomes" id="UP000626244">
    <property type="component" value="Unassembled WGS sequence"/>
</dbReference>
<dbReference type="AlphaFoldDB" id="A0A8J3AKJ4"/>
<name>A0A8J3AKJ4_9BACI</name>
<keyword evidence="2" id="KW-1185">Reference proteome</keyword>
<dbReference type="RefSeq" id="WP_087999479.1">
    <property type="nucleotide sequence ID" value="NZ_BMHB01000001.1"/>
</dbReference>
<reference evidence="2" key="1">
    <citation type="journal article" date="2019" name="Int. J. Syst. Evol. Microbiol.">
        <title>The Global Catalogue of Microorganisms (GCM) 10K type strain sequencing project: providing services to taxonomists for standard genome sequencing and annotation.</title>
        <authorList>
            <consortium name="The Broad Institute Genomics Platform"/>
            <consortium name="The Broad Institute Genome Sequencing Center for Infectious Disease"/>
            <person name="Wu L."/>
            <person name="Ma J."/>
        </authorList>
    </citation>
    <scope>NUCLEOTIDE SEQUENCE [LARGE SCALE GENOMIC DNA]</scope>
    <source>
        <strain evidence="2">CGMCC 1.14993</strain>
    </source>
</reference>
<organism evidence="1 2">
    <name type="scientific">Gottfriedia solisilvae</name>
    <dbReference type="NCBI Taxonomy" id="1516104"/>
    <lineage>
        <taxon>Bacteria</taxon>
        <taxon>Bacillati</taxon>
        <taxon>Bacillota</taxon>
        <taxon>Bacilli</taxon>
        <taxon>Bacillales</taxon>
        <taxon>Bacillaceae</taxon>
        <taxon>Gottfriedia</taxon>
    </lineage>
</organism>
<sequence length="65" mass="7841">MSLKTSLTIPNDQDERIDTIVRLENSSRLYRYSPIYFNWPNFIRGGKLIFIKLNEELYKKMEKNV</sequence>
<dbReference type="EMBL" id="BMHB01000001">
    <property type="protein sequence ID" value="GGI12401.1"/>
    <property type="molecule type" value="Genomic_DNA"/>
</dbReference>
<proteinExistence type="predicted"/>
<comment type="caution">
    <text evidence="1">The sequence shown here is derived from an EMBL/GenBank/DDBJ whole genome shotgun (WGS) entry which is preliminary data.</text>
</comment>
<gene>
    <name evidence="1" type="ORF">GCM10007380_12730</name>
</gene>
<accession>A0A8J3AKJ4</accession>
<protein>
    <submittedName>
        <fullName evidence="1">Uncharacterized protein</fullName>
    </submittedName>
</protein>
<evidence type="ECO:0000313" key="1">
    <source>
        <dbReference type="EMBL" id="GGI12401.1"/>
    </source>
</evidence>
<evidence type="ECO:0000313" key="2">
    <source>
        <dbReference type="Proteomes" id="UP000626244"/>
    </source>
</evidence>